<dbReference type="Proteomes" id="UP001322138">
    <property type="component" value="Unassembled WGS sequence"/>
</dbReference>
<name>A0ABR0G0L9_9PEZI</name>
<dbReference type="EMBL" id="JAFFGZ010000001">
    <property type="protein sequence ID" value="KAK4649257.1"/>
    <property type="molecule type" value="Genomic_DNA"/>
</dbReference>
<dbReference type="RefSeq" id="XP_062738232.1">
    <property type="nucleotide sequence ID" value="XM_062872056.1"/>
</dbReference>
<accession>A0ABR0G0L9</accession>
<organism evidence="1 2">
    <name type="scientific">Podospora bellae-mahoneyi</name>
    <dbReference type="NCBI Taxonomy" id="2093777"/>
    <lineage>
        <taxon>Eukaryota</taxon>
        <taxon>Fungi</taxon>
        <taxon>Dikarya</taxon>
        <taxon>Ascomycota</taxon>
        <taxon>Pezizomycotina</taxon>
        <taxon>Sordariomycetes</taxon>
        <taxon>Sordariomycetidae</taxon>
        <taxon>Sordariales</taxon>
        <taxon>Podosporaceae</taxon>
        <taxon>Podospora</taxon>
    </lineage>
</organism>
<evidence type="ECO:0000313" key="1">
    <source>
        <dbReference type="EMBL" id="KAK4649257.1"/>
    </source>
</evidence>
<evidence type="ECO:0000313" key="2">
    <source>
        <dbReference type="Proteomes" id="UP001322138"/>
    </source>
</evidence>
<keyword evidence="2" id="KW-1185">Reference proteome</keyword>
<protein>
    <submittedName>
        <fullName evidence="1">Uncharacterized protein</fullName>
    </submittedName>
</protein>
<dbReference type="GeneID" id="87891142"/>
<comment type="caution">
    <text evidence="1">The sequence shown here is derived from an EMBL/GenBank/DDBJ whole genome shotgun (WGS) entry which is preliminary data.</text>
</comment>
<gene>
    <name evidence="1" type="ORF">QC761_0019490</name>
</gene>
<reference evidence="1 2" key="1">
    <citation type="journal article" date="2023" name="bioRxiv">
        <title>High-quality genome assemblies of four members of thePodospora anserinaspecies complex.</title>
        <authorList>
            <person name="Ament-Velasquez S.L."/>
            <person name="Vogan A.A."/>
            <person name="Wallerman O."/>
            <person name="Hartmann F."/>
            <person name="Gautier V."/>
            <person name="Silar P."/>
            <person name="Giraud T."/>
            <person name="Johannesson H."/>
        </authorList>
    </citation>
    <scope>NUCLEOTIDE SEQUENCE [LARGE SCALE GENOMIC DNA]</scope>
    <source>
        <strain evidence="1 2">CBS 112042</strain>
    </source>
</reference>
<proteinExistence type="predicted"/>
<sequence length="70" mass="7777">MGKSVFWGFLHATSWIWGKRRQAKAGNHGHFLMANGGLRLIASKGVYRNAVGFLPRPRPSGPERDQDGQT</sequence>